<evidence type="ECO:0000313" key="1">
    <source>
        <dbReference type="EMBL" id="TEB24496.1"/>
    </source>
</evidence>
<evidence type="ECO:0000313" key="2">
    <source>
        <dbReference type="Proteomes" id="UP000298030"/>
    </source>
</evidence>
<organism evidence="1 2">
    <name type="scientific">Coprinellus micaceus</name>
    <name type="common">Glistening ink-cap mushroom</name>
    <name type="synonym">Coprinus micaceus</name>
    <dbReference type="NCBI Taxonomy" id="71717"/>
    <lineage>
        <taxon>Eukaryota</taxon>
        <taxon>Fungi</taxon>
        <taxon>Dikarya</taxon>
        <taxon>Basidiomycota</taxon>
        <taxon>Agaricomycotina</taxon>
        <taxon>Agaricomycetes</taxon>
        <taxon>Agaricomycetidae</taxon>
        <taxon>Agaricales</taxon>
        <taxon>Agaricineae</taxon>
        <taxon>Psathyrellaceae</taxon>
        <taxon>Coprinellus</taxon>
    </lineage>
</organism>
<sequence length="209" mass="23890">MDGKPCRISSKRLRKFLQDGPPLKVFPISCPRSRCLYHFGKLIASSEEAMRRRNSIKSLRWTFRRDWHESESLPGPNEHIFTHPLPTITSFHLRLPRLADRPLLSIPESCLSQLTMLTISCTWRADFFCKSPAIMPELGNLDARLPVDGLMLQKRMARGPLHGEDMLPQTPYPTVSSLERRNIRNVWGHPQYPIAQGSRLQLPDQGGLG</sequence>
<name>A0A4Y7SRK7_COPMI</name>
<gene>
    <name evidence="1" type="ORF">FA13DRAFT_1313326</name>
</gene>
<dbReference type="Proteomes" id="UP000298030">
    <property type="component" value="Unassembled WGS sequence"/>
</dbReference>
<protein>
    <recommendedName>
        <fullName evidence="3">F-box domain-containing protein</fullName>
    </recommendedName>
</protein>
<accession>A0A4Y7SRK7</accession>
<dbReference type="AlphaFoldDB" id="A0A4Y7SRK7"/>
<dbReference type="EMBL" id="QPFP01000066">
    <property type="protein sequence ID" value="TEB24496.1"/>
    <property type="molecule type" value="Genomic_DNA"/>
</dbReference>
<reference evidence="1 2" key="1">
    <citation type="journal article" date="2019" name="Nat. Ecol. Evol.">
        <title>Megaphylogeny resolves global patterns of mushroom evolution.</title>
        <authorList>
            <person name="Varga T."/>
            <person name="Krizsan K."/>
            <person name="Foldi C."/>
            <person name="Dima B."/>
            <person name="Sanchez-Garcia M."/>
            <person name="Sanchez-Ramirez S."/>
            <person name="Szollosi G.J."/>
            <person name="Szarkandi J.G."/>
            <person name="Papp V."/>
            <person name="Albert L."/>
            <person name="Andreopoulos W."/>
            <person name="Angelini C."/>
            <person name="Antonin V."/>
            <person name="Barry K.W."/>
            <person name="Bougher N.L."/>
            <person name="Buchanan P."/>
            <person name="Buyck B."/>
            <person name="Bense V."/>
            <person name="Catcheside P."/>
            <person name="Chovatia M."/>
            <person name="Cooper J."/>
            <person name="Damon W."/>
            <person name="Desjardin D."/>
            <person name="Finy P."/>
            <person name="Geml J."/>
            <person name="Haridas S."/>
            <person name="Hughes K."/>
            <person name="Justo A."/>
            <person name="Karasinski D."/>
            <person name="Kautmanova I."/>
            <person name="Kiss B."/>
            <person name="Kocsube S."/>
            <person name="Kotiranta H."/>
            <person name="LaButti K.M."/>
            <person name="Lechner B.E."/>
            <person name="Liimatainen K."/>
            <person name="Lipzen A."/>
            <person name="Lukacs Z."/>
            <person name="Mihaltcheva S."/>
            <person name="Morgado L.N."/>
            <person name="Niskanen T."/>
            <person name="Noordeloos M.E."/>
            <person name="Ohm R.A."/>
            <person name="Ortiz-Santana B."/>
            <person name="Ovrebo C."/>
            <person name="Racz N."/>
            <person name="Riley R."/>
            <person name="Savchenko A."/>
            <person name="Shiryaev A."/>
            <person name="Soop K."/>
            <person name="Spirin V."/>
            <person name="Szebenyi C."/>
            <person name="Tomsovsky M."/>
            <person name="Tulloss R.E."/>
            <person name="Uehling J."/>
            <person name="Grigoriev I.V."/>
            <person name="Vagvolgyi C."/>
            <person name="Papp T."/>
            <person name="Martin F.M."/>
            <person name="Miettinen O."/>
            <person name="Hibbett D.S."/>
            <person name="Nagy L.G."/>
        </authorList>
    </citation>
    <scope>NUCLEOTIDE SEQUENCE [LARGE SCALE GENOMIC DNA]</scope>
    <source>
        <strain evidence="1 2">FP101781</strain>
    </source>
</reference>
<comment type="caution">
    <text evidence="1">The sequence shown here is derived from an EMBL/GenBank/DDBJ whole genome shotgun (WGS) entry which is preliminary data.</text>
</comment>
<proteinExistence type="predicted"/>
<keyword evidence="2" id="KW-1185">Reference proteome</keyword>
<evidence type="ECO:0008006" key="3">
    <source>
        <dbReference type="Google" id="ProtNLM"/>
    </source>
</evidence>